<evidence type="ECO:0000313" key="2">
    <source>
        <dbReference type="Proteomes" id="UP000243719"/>
    </source>
</evidence>
<evidence type="ECO:0000313" key="1">
    <source>
        <dbReference type="EMBL" id="SDV46555.1"/>
    </source>
</evidence>
<accession>A0A1H2PKR5</accession>
<sequence length="168" mass="18198">MPILFLLMALVFALQSVSMIQGDLSRNVELRRSAALAESMGGQHTAALRYLTDARPIQCDLDATWRMDSSAFLPQALRQGGFARRIVSLCNKSGVATALLKAAATETGSVNVRERLTTLFGDASLIGKVTDLNGEVTMQTGEVRNEFRTAIAQLGLSLDDPVILTLWD</sequence>
<organism evidence="1 2">
    <name type="scientific">Chitinasiproducens palmae</name>
    <dbReference type="NCBI Taxonomy" id="1770053"/>
    <lineage>
        <taxon>Bacteria</taxon>
        <taxon>Pseudomonadati</taxon>
        <taxon>Pseudomonadota</taxon>
        <taxon>Betaproteobacteria</taxon>
        <taxon>Burkholderiales</taxon>
        <taxon>Burkholderiaceae</taxon>
        <taxon>Chitinasiproducens</taxon>
    </lineage>
</organism>
<dbReference type="Proteomes" id="UP000243719">
    <property type="component" value="Unassembled WGS sequence"/>
</dbReference>
<name>A0A1H2PKR5_9BURK</name>
<dbReference type="AlphaFoldDB" id="A0A1H2PKR5"/>
<dbReference type="RefSeq" id="WP_091904064.1">
    <property type="nucleotide sequence ID" value="NZ_FNLO01000001.1"/>
</dbReference>
<gene>
    <name evidence="1" type="ORF">SAMN05216551_101430</name>
</gene>
<keyword evidence="2" id="KW-1185">Reference proteome</keyword>
<proteinExistence type="predicted"/>
<dbReference type="EMBL" id="FNLO01000001">
    <property type="protein sequence ID" value="SDV46555.1"/>
    <property type="molecule type" value="Genomic_DNA"/>
</dbReference>
<protein>
    <submittedName>
        <fullName evidence="1">Uncharacterized protein</fullName>
    </submittedName>
</protein>
<reference evidence="2" key="1">
    <citation type="submission" date="2016-09" db="EMBL/GenBank/DDBJ databases">
        <authorList>
            <person name="Varghese N."/>
            <person name="Submissions S."/>
        </authorList>
    </citation>
    <scope>NUCLEOTIDE SEQUENCE [LARGE SCALE GENOMIC DNA]</scope>
    <source>
        <strain evidence="2">JS23</strain>
    </source>
</reference>
<dbReference type="STRING" id="1770053.SAMN05216551_101430"/>